<dbReference type="CDD" id="cd01168">
    <property type="entry name" value="adenosine_kinase"/>
    <property type="match status" value="1"/>
</dbReference>
<dbReference type="EMBL" id="DF820472">
    <property type="protein sequence ID" value="GAK60336.1"/>
    <property type="molecule type" value="Genomic_DNA"/>
</dbReference>
<organism evidence="5">
    <name type="scientific">Vecturithrix granuli</name>
    <dbReference type="NCBI Taxonomy" id="1499967"/>
    <lineage>
        <taxon>Bacteria</taxon>
        <taxon>Candidatus Moduliflexota</taxon>
        <taxon>Candidatus Vecturitrichia</taxon>
        <taxon>Candidatus Vecturitrichales</taxon>
        <taxon>Candidatus Vecturitrichaceae</taxon>
        <taxon>Candidatus Vecturithrix</taxon>
    </lineage>
</organism>
<dbReference type="PANTHER" id="PTHR43320">
    <property type="entry name" value="SUGAR KINASE"/>
    <property type="match status" value="1"/>
</dbReference>
<sequence>MKTYDVFGMENSLIDIQAFVSDQFLAELGVNKGIMHLVDEARSRSILARLENIPTETLPGGCCANTMSTIAFLGGKPVYTGVVARDRYGNIYETTLRKYGVKTLTKWVDHGITGSCVILTTPDAERTMNTHLGVCREFEKGDIDLDMLKTSQVFHTTGYMWDTDNQKVSAIYAMEQAKRFGLKVSFDLADPFLVERNRGEFPQIIKEYIDILFGNAQEVMMLTDIDSPLDAGKSLQQHCDIVAVKVGKEGSFILSETIEKIPGVPVAAIDSTGAGDSYAGGFLYAFCQGKSLVECGKFANYIASKIVTVKGLGFHLLNREAIQRELGIIAS</sequence>
<evidence type="ECO:0000256" key="2">
    <source>
        <dbReference type="ARBA" id="ARBA00022679"/>
    </source>
</evidence>
<dbReference type="SUPFAM" id="SSF53613">
    <property type="entry name" value="Ribokinase-like"/>
    <property type="match status" value="1"/>
</dbReference>
<dbReference type="Proteomes" id="UP000030661">
    <property type="component" value="Unassembled WGS sequence"/>
</dbReference>
<dbReference type="Pfam" id="PF00294">
    <property type="entry name" value="PfkB"/>
    <property type="match status" value="1"/>
</dbReference>
<dbReference type="Gene3D" id="3.40.1190.20">
    <property type="match status" value="1"/>
</dbReference>
<dbReference type="InterPro" id="IPR052700">
    <property type="entry name" value="Carb_kinase_PfkB-like"/>
</dbReference>
<dbReference type="eggNOG" id="COG0524">
    <property type="taxonomic scope" value="Bacteria"/>
</dbReference>
<gene>
    <name evidence="5" type="ORF">U27_00227</name>
</gene>
<accession>A0A081C6Y1</accession>
<evidence type="ECO:0000313" key="5">
    <source>
        <dbReference type="EMBL" id="GAK60336.1"/>
    </source>
</evidence>
<protein>
    <submittedName>
        <fullName evidence="5">Sugar kinase</fullName>
    </submittedName>
</protein>
<evidence type="ECO:0000259" key="4">
    <source>
        <dbReference type="Pfam" id="PF00294"/>
    </source>
</evidence>
<proteinExistence type="inferred from homology"/>
<dbReference type="InterPro" id="IPR002173">
    <property type="entry name" value="Carboh/pur_kinase_PfkB_CS"/>
</dbReference>
<dbReference type="Gene3D" id="3.30.1110.10">
    <property type="match status" value="1"/>
</dbReference>
<dbReference type="STRING" id="1499967.U27_00227"/>
<evidence type="ECO:0000256" key="1">
    <source>
        <dbReference type="ARBA" id="ARBA00010688"/>
    </source>
</evidence>
<comment type="similarity">
    <text evidence="1">Belongs to the carbohydrate kinase PfkB family.</text>
</comment>
<dbReference type="PANTHER" id="PTHR43320:SF3">
    <property type="entry name" value="CARBOHYDRATE KINASE PFKB DOMAIN-CONTAINING PROTEIN"/>
    <property type="match status" value="1"/>
</dbReference>
<dbReference type="GO" id="GO:0016301">
    <property type="term" value="F:kinase activity"/>
    <property type="evidence" value="ECO:0007669"/>
    <property type="project" value="UniProtKB-KW"/>
</dbReference>
<feature type="domain" description="Carbohydrate kinase PfkB" evidence="4">
    <location>
        <begin position="57"/>
        <end position="313"/>
    </location>
</feature>
<dbReference type="PROSITE" id="PS00584">
    <property type="entry name" value="PFKB_KINASES_2"/>
    <property type="match status" value="1"/>
</dbReference>
<dbReference type="InterPro" id="IPR011611">
    <property type="entry name" value="PfkB_dom"/>
</dbReference>
<evidence type="ECO:0000256" key="3">
    <source>
        <dbReference type="ARBA" id="ARBA00022777"/>
    </source>
</evidence>
<name>A0A081C6Y1_VECG1</name>
<keyword evidence="3 5" id="KW-0418">Kinase</keyword>
<reference evidence="5" key="1">
    <citation type="journal article" date="2015" name="PeerJ">
        <title>First genomic representation of candidate bacterial phylum KSB3 points to enhanced environmental sensing as a trigger of wastewater bulking.</title>
        <authorList>
            <person name="Sekiguchi Y."/>
            <person name="Ohashi A."/>
            <person name="Parks D.H."/>
            <person name="Yamauchi T."/>
            <person name="Tyson G.W."/>
            <person name="Hugenholtz P."/>
        </authorList>
    </citation>
    <scope>NUCLEOTIDE SEQUENCE [LARGE SCALE GENOMIC DNA]</scope>
</reference>
<dbReference type="HOGENOM" id="CLU_027634_5_1_0"/>
<keyword evidence="2" id="KW-0808">Transferase</keyword>
<dbReference type="AlphaFoldDB" id="A0A081C6Y1"/>
<keyword evidence="6" id="KW-1185">Reference proteome</keyword>
<evidence type="ECO:0000313" key="6">
    <source>
        <dbReference type="Proteomes" id="UP000030661"/>
    </source>
</evidence>
<dbReference type="InterPro" id="IPR029056">
    <property type="entry name" value="Ribokinase-like"/>
</dbReference>